<proteinExistence type="predicted"/>
<sequence>MEDRKVVVAAPLAILANGYSDIFQEDVTCDTIHSLFRIPVAADQQHTETRDSNPPLRPKKGEFDSLKLFSPMTHCKELLCDIISINNSDVMNPKYAEFLDYVRYYTPQNNMSYKVSKEEKCFDRQLRLLSVASFVTLKTNQFPVFKDMQVIITKNRDKKSGIINGQRATVINSQNNTVLCNSQMEELFSHILFQAI</sequence>
<evidence type="ECO:0000313" key="2">
    <source>
        <dbReference type="Proteomes" id="UP001163046"/>
    </source>
</evidence>
<reference evidence="1" key="1">
    <citation type="submission" date="2023-01" db="EMBL/GenBank/DDBJ databases">
        <title>Genome assembly of the deep-sea coral Lophelia pertusa.</title>
        <authorList>
            <person name="Herrera S."/>
            <person name="Cordes E."/>
        </authorList>
    </citation>
    <scope>NUCLEOTIDE SEQUENCE</scope>
    <source>
        <strain evidence="1">USNM1676648</strain>
        <tissue evidence="1">Polyp</tissue>
    </source>
</reference>
<accession>A0A9W9YN24</accession>
<dbReference type="AlphaFoldDB" id="A0A9W9YN24"/>
<gene>
    <name evidence="1" type="ORF">OS493_019949</name>
</gene>
<comment type="caution">
    <text evidence="1">The sequence shown here is derived from an EMBL/GenBank/DDBJ whole genome shotgun (WGS) entry which is preliminary data.</text>
</comment>
<organism evidence="1 2">
    <name type="scientific">Desmophyllum pertusum</name>
    <dbReference type="NCBI Taxonomy" id="174260"/>
    <lineage>
        <taxon>Eukaryota</taxon>
        <taxon>Metazoa</taxon>
        <taxon>Cnidaria</taxon>
        <taxon>Anthozoa</taxon>
        <taxon>Hexacorallia</taxon>
        <taxon>Scleractinia</taxon>
        <taxon>Caryophylliina</taxon>
        <taxon>Caryophylliidae</taxon>
        <taxon>Desmophyllum</taxon>
    </lineage>
</organism>
<evidence type="ECO:0000313" key="1">
    <source>
        <dbReference type="EMBL" id="KAJ7359042.1"/>
    </source>
</evidence>
<dbReference type="Proteomes" id="UP001163046">
    <property type="component" value="Unassembled WGS sequence"/>
</dbReference>
<dbReference type="EMBL" id="MU827313">
    <property type="protein sequence ID" value="KAJ7359042.1"/>
    <property type="molecule type" value="Genomic_DNA"/>
</dbReference>
<name>A0A9W9YN24_9CNID</name>
<protein>
    <submittedName>
        <fullName evidence="1">Uncharacterized protein</fullName>
    </submittedName>
</protein>
<keyword evidence="2" id="KW-1185">Reference proteome</keyword>